<dbReference type="PANTHER" id="PTHR14196:SF12">
    <property type="entry name" value="ZINC FINGER PROTEIN 208-LIKE"/>
    <property type="match status" value="1"/>
</dbReference>
<evidence type="ECO:0000256" key="5">
    <source>
        <dbReference type="ARBA" id="ARBA00022833"/>
    </source>
</evidence>
<comment type="subcellular location">
    <subcellularLocation>
        <location evidence="1">Nucleus</location>
    </subcellularLocation>
</comment>
<dbReference type="PROSITE" id="PS00028">
    <property type="entry name" value="ZINC_FINGER_C2H2_1"/>
    <property type="match status" value="1"/>
</dbReference>
<dbReference type="InterPro" id="IPR050717">
    <property type="entry name" value="C2H2-ZF_Transcription_Reg"/>
</dbReference>
<evidence type="ECO:0000256" key="6">
    <source>
        <dbReference type="ARBA" id="ARBA00023242"/>
    </source>
</evidence>
<keyword evidence="3" id="KW-0677">Repeat</keyword>
<evidence type="ECO:0000259" key="8">
    <source>
        <dbReference type="PROSITE" id="PS50157"/>
    </source>
</evidence>
<dbReference type="InterPro" id="IPR036236">
    <property type="entry name" value="Znf_C2H2_sf"/>
</dbReference>
<dbReference type="Gene3D" id="3.30.160.60">
    <property type="entry name" value="Classic Zinc Finger"/>
    <property type="match status" value="3"/>
</dbReference>
<dbReference type="Pfam" id="PF00096">
    <property type="entry name" value="zf-C2H2"/>
    <property type="match status" value="1"/>
</dbReference>
<dbReference type="SUPFAM" id="SSF57667">
    <property type="entry name" value="beta-beta-alpha zinc fingers"/>
    <property type="match status" value="2"/>
</dbReference>
<feature type="domain" description="C2H2-type" evidence="8">
    <location>
        <begin position="66"/>
        <end position="93"/>
    </location>
</feature>
<dbReference type="PANTHER" id="PTHR14196">
    <property type="entry name" value="ODD-SKIPPED - RELATED"/>
    <property type="match status" value="1"/>
</dbReference>
<accession>A0A0L8HX06</accession>
<dbReference type="PROSITE" id="PS50157">
    <property type="entry name" value="ZINC_FINGER_C2H2_2"/>
    <property type="match status" value="1"/>
</dbReference>
<dbReference type="EMBL" id="KQ417198">
    <property type="protein sequence ID" value="KOF93335.1"/>
    <property type="molecule type" value="Genomic_DNA"/>
</dbReference>
<dbReference type="GO" id="GO:0008270">
    <property type="term" value="F:zinc ion binding"/>
    <property type="evidence" value="ECO:0007669"/>
    <property type="project" value="UniProtKB-KW"/>
</dbReference>
<organism evidence="9">
    <name type="scientific">Octopus bimaculoides</name>
    <name type="common">California two-spotted octopus</name>
    <dbReference type="NCBI Taxonomy" id="37653"/>
    <lineage>
        <taxon>Eukaryota</taxon>
        <taxon>Metazoa</taxon>
        <taxon>Spiralia</taxon>
        <taxon>Lophotrochozoa</taxon>
        <taxon>Mollusca</taxon>
        <taxon>Cephalopoda</taxon>
        <taxon>Coleoidea</taxon>
        <taxon>Octopodiformes</taxon>
        <taxon>Octopoda</taxon>
        <taxon>Incirrata</taxon>
        <taxon>Octopodidae</taxon>
        <taxon>Octopus</taxon>
    </lineage>
</organism>
<reference evidence="9" key="1">
    <citation type="submission" date="2015-07" db="EMBL/GenBank/DDBJ databases">
        <title>MeaNS - Measles Nucleotide Surveillance Program.</title>
        <authorList>
            <person name="Tran T."/>
            <person name="Druce J."/>
        </authorList>
    </citation>
    <scope>NUCLEOTIDE SEQUENCE</scope>
    <source>
        <strain evidence="9">UCB-OBI-ISO-001</strain>
        <tissue evidence="9">Gonad</tissue>
    </source>
</reference>
<evidence type="ECO:0000256" key="3">
    <source>
        <dbReference type="ARBA" id="ARBA00022737"/>
    </source>
</evidence>
<keyword evidence="6" id="KW-0539">Nucleus</keyword>
<dbReference type="FunFam" id="3.30.160.60:FF:001498">
    <property type="entry name" value="Zinc finger protein 404"/>
    <property type="match status" value="1"/>
</dbReference>
<evidence type="ECO:0000313" key="9">
    <source>
        <dbReference type="EMBL" id="KOF93335.1"/>
    </source>
</evidence>
<name>A0A0L8HX06_OCTBM</name>
<protein>
    <recommendedName>
        <fullName evidence="8">C2H2-type domain-containing protein</fullName>
    </recommendedName>
</protein>
<dbReference type="InterPro" id="IPR013087">
    <property type="entry name" value="Znf_C2H2_type"/>
</dbReference>
<gene>
    <name evidence="9" type="ORF">OCBIM_22004691mg</name>
</gene>
<evidence type="ECO:0000256" key="7">
    <source>
        <dbReference type="PROSITE-ProRule" id="PRU00042"/>
    </source>
</evidence>
<sequence>MEKEICENKHKCKRVIDFPSEKLKVKTYHCDICKELFTEKSNLATQKCTNNKEKHYRFDICGEKPYHCDICGKLFSEKGTLTHHTHIHTGVKPFHCDICGKSFS</sequence>
<keyword evidence="4 7" id="KW-0863">Zinc-finger</keyword>
<dbReference type="GO" id="GO:0000977">
    <property type="term" value="F:RNA polymerase II transcription regulatory region sequence-specific DNA binding"/>
    <property type="evidence" value="ECO:0007669"/>
    <property type="project" value="TreeGrafter"/>
</dbReference>
<evidence type="ECO:0000256" key="4">
    <source>
        <dbReference type="ARBA" id="ARBA00022771"/>
    </source>
</evidence>
<proteinExistence type="predicted"/>
<dbReference type="GO" id="GO:0000981">
    <property type="term" value="F:DNA-binding transcription factor activity, RNA polymerase II-specific"/>
    <property type="evidence" value="ECO:0007669"/>
    <property type="project" value="TreeGrafter"/>
</dbReference>
<evidence type="ECO:0000256" key="2">
    <source>
        <dbReference type="ARBA" id="ARBA00022723"/>
    </source>
</evidence>
<evidence type="ECO:0000256" key="1">
    <source>
        <dbReference type="ARBA" id="ARBA00004123"/>
    </source>
</evidence>
<keyword evidence="2" id="KW-0479">Metal-binding</keyword>
<keyword evidence="5" id="KW-0862">Zinc</keyword>
<dbReference type="FunFam" id="3.30.160.60:FF:000446">
    <property type="entry name" value="Zinc finger protein"/>
    <property type="match status" value="1"/>
</dbReference>
<dbReference type="GO" id="GO:0005634">
    <property type="term" value="C:nucleus"/>
    <property type="evidence" value="ECO:0007669"/>
    <property type="project" value="UniProtKB-SubCell"/>
</dbReference>
<dbReference type="AlphaFoldDB" id="A0A0L8HX06"/>